<evidence type="ECO:0000256" key="3">
    <source>
        <dbReference type="ARBA" id="ARBA00022692"/>
    </source>
</evidence>
<evidence type="ECO:0000256" key="9">
    <source>
        <dbReference type="SAM" id="Phobius"/>
    </source>
</evidence>
<evidence type="ECO:0000256" key="2">
    <source>
        <dbReference type="ARBA" id="ARBA00006337"/>
    </source>
</evidence>
<feature type="domain" description="CBS" evidence="10">
    <location>
        <begin position="265"/>
        <end position="324"/>
    </location>
</feature>
<dbReference type="Gene3D" id="3.10.580.10">
    <property type="entry name" value="CBS-domain"/>
    <property type="match status" value="1"/>
</dbReference>
<dbReference type="FunFam" id="3.10.580.10:FF:000002">
    <property type="entry name" value="Magnesium/cobalt efflux protein CorC"/>
    <property type="match status" value="1"/>
</dbReference>
<keyword evidence="5 9" id="KW-1133">Transmembrane helix</keyword>
<feature type="transmembrane region" description="Helical" evidence="9">
    <location>
        <begin position="63"/>
        <end position="85"/>
    </location>
</feature>
<dbReference type="EMBL" id="DVOB01000161">
    <property type="protein sequence ID" value="HIU96547.1"/>
    <property type="molecule type" value="Genomic_DNA"/>
</dbReference>
<dbReference type="InterPro" id="IPR046342">
    <property type="entry name" value="CBS_dom_sf"/>
</dbReference>
<evidence type="ECO:0000313" key="12">
    <source>
        <dbReference type="Proteomes" id="UP000824130"/>
    </source>
</evidence>
<comment type="caution">
    <text evidence="11">The sequence shown here is derived from an EMBL/GenBank/DDBJ whole genome shotgun (WGS) entry which is preliminary data.</text>
</comment>
<dbReference type="Pfam" id="PF01595">
    <property type="entry name" value="CNNM"/>
    <property type="match status" value="1"/>
</dbReference>
<evidence type="ECO:0000256" key="8">
    <source>
        <dbReference type="PROSITE-ProRule" id="PRU00703"/>
    </source>
</evidence>
<dbReference type="Pfam" id="PF03471">
    <property type="entry name" value="CorC_HlyC"/>
    <property type="match status" value="1"/>
</dbReference>
<evidence type="ECO:0000256" key="5">
    <source>
        <dbReference type="ARBA" id="ARBA00022989"/>
    </source>
</evidence>
<protein>
    <submittedName>
        <fullName evidence="11">HlyC/CorC family transporter</fullName>
    </submittedName>
</protein>
<dbReference type="Gene3D" id="3.30.465.10">
    <property type="match status" value="1"/>
</dbReference>
<dbReference type="GO" id="GO:0005886">
    <property type="term" value="C:plasma membrane"/>
    <property type="evidence" value="ECO:0007669"/>
    <property type="project" value="TreeGrafter"/>
</dbReference>
<dbReference type="InterPro" id="IPR000644">
    <property type="entry name" value="CBS_dom"/>
</dbReference>
<organism evidence="11 12">
    <name type="scientific">Candidatus Allocopromorpha excrementipullorum</name>
    <dbReference type="NCBI Taxonomy" id="2840743"/>
    <lineage>
        <taxon>Bacteria</taxon>
        <taxon>Bacillati</taxon>
        <taxon>Bacillota</taxon>
        <taxon>Clostridia</taxon>
        <taxon>Eubacteriales</taxon>
        <taxon>Eubacteriaceae</taxon>
        <taxon>Eubacteriaceae incertae sedis</taxon>
        <taxon>Candidatus Allocopromorpha</taxon>
    </lineage>
</organism>
<dbReference type="InterPro" id="IPR002550">
    <property type="entry name" value="CNNM"/>
</dbReference>
<dbReference type="PANTHER" id="PTHR22777:SF17">
    <property type="entry name" value="UPF0053 PROTEIN SLL0260"/>
    <property type="match status" value="1"/>
</dbReference>
<evidence type="ECO:0000313" key="11">
    <source>
        <dbReference type="EMBL" id="HIU96547.1"/>
    </source>
</evidence>
<feature type="transmembrane region" description="Helical" evidence="9">
    <location>
        <begin position="6"/>
        <end position="30"/>
    </location>
</feature>
<evidence type="ECO:0000259" key="10">
    <source>
        <dbReference type="PROSITE" id="PS51371"/>
    </source>
</evidence>
<feature type="domain" description="CBS" evidence="10">
    <location>
        <begin position="204"/>
        <end position="264"/>
    </location>
</feature>
<dbReference type="SUPFAM" id="SSF54631">
    <property type="entry name" value="CBS-domain pair"/>
    <property type="match status" value="1"/>
</dbReference>
<reference evidence="11" key="2">
    <citation type="journal article" date="2021" name="PeerJ">
        <title>Extensive microbial diversity within the chicken gut microbiome revealed by metagenomics and culture.</title>
        <authorList>
            <person name="Gilroy R."/>
            <person name="Ravi A."/>
            <person name="Getino M."/>
            <person name="Pursley I."/>
            <person name="Horton D.L."/>
            <person name="Alikhan N.F."/>
            <person name="Baker D."/>
            <person name="Gharbi K."/>
            <person name="Hall N."/>
            <person name="Watson M."/>
            <person name="Adriaenssens E.M."/>
            <person name="Foster-Nyarko E."/>
            <person name="Jarju S."/>
            <person name="Secka A."/>
            <person name="Antonio M."/>
            <person name="Oren A."/>
            <person name="Chaudhuri R.R."/>
            <person name="La Ragione R."/>
            <person name="Hildebrand F."/>
            <person name="Pallen M.J."/>
        </authorList>
    </citation>
    <scope>NUCLEOTIDE SEQUENCE</scope>
    <source>
        <strain evidence="11">ChiSjej4B22-8349</strain>
    </source>
</reference>
<dbReference type="PANTHER" id="PTHR22777">
    <property type="entry name" value="HEMOLYSIN-RELATED"/>
    <property type="match status" value="1"/>
</dbReference>
<dbReference type="CDD" id="cd04590">
    <property type="entry name" value="CBS_pair_CorC_HlyC_assoc"/>
    <property type="match status" value="1"/>
</dbReference>
<evidence type="ECO:0000256" key="7">
    <source>
        <dbReference type="ARBA" id="ARBA00023136"/>
    </source>
</evidence>
<comment type="similarity">
    <text evidence="2">Belongs to the UPF0053 family.</text>
</comment>
<dbReference type="SMART" id="SM00116">
    <property type="entry name" value="CBS"/>
    <property type="match status" value="2"/>
</dbReference>
<dbReference type="Pfam" id="PF00571">
    <property type="entry name" value="CBS"/>
    <property type="match status" value="2"/>
</dbReference>
<dbReference type="PROSITE" id="PS51371">
    <property type="entry name" value="CBS"/>
    <property type="match status" value="2"/>
</dbReference>
<dbReference type="InterPro" id="IPR044751">
    <property type="entry name" value="Ion_transp-like_CBS"/>
</dbReference>
<comment type="subcellular location">
    <subcellularLocation>
        <location evidence="1">Membrane</location>
        <topology evidence="1">Multi-pass membrane protein</topology>
    </subcellularLocation>
</comment>
<feature type="transmembrane region" description="Helical" evidence="9">
    <location>
        <begin position="91"/>
        <end position="114"/>
    </location>
</feature>
<dbReference type="InterPro" id="IPR005170">
    <property type="entry name" value="Transptr-assoc_dom"/>
</dbReference>
<accession>A0A9D1N887</accession>
<dbReference type="Proteomes" id="UP000824130">
    <property type="component" value="Unassembled WGS sequence"/>
</dbReference>
<proteinExistence type="inferred from homology"/>
<name>A0A9D1N887_9FIRM</name>
<evidence type="ECO:0000256" key="4">
    <source>
        <dbReference type="ARBA" id="ARBA00022737"/>
    </source>
</evidence>
<keyword evidence="7 9" id="KW-0472">Membrane</keyword>
<evidence type="ECO:0000256" key="6">
    <source>
        <dbReference type="ARBA" id="ARBA00023122"/>
    </source>
</evidence>
<dbReference type="SUPFAM" id="SSF56176">
    <property type="entry name" value="FAD-binding/transporter-associated domain-like"/>
    <property type="match status" value="1"/>
</dbReference>
<keyword evidence="4" id="KW-0677">Repeat</keyword>
<dbReference type="InterPro" id="IPR036318">
    <property type="entry name" value="FAD-bd_PCMH-like_sf"/>
</dbReference>
<reference evidence="11" key="1">
    <citation type="submission" date="2020-10" db="EMBL/GenBank/DDBJ databases">
        <authorList>
            <person name="Gilroy R."/>
        </authorList>
    </citation>
    <scope>NUCLEOTIDE SEQUENCE</scope>
    <source>
        <strain evidence="11">ChiSjej4B22-8349</strain>
    </source>
</reference>
<sequence length="416" mass="45593">MDSDSSGYILIMVALIAVMAYLSAVGSAFSSADGSKLKTMADSGDRKADRALKVIAGRDKLRVSILTMNTVLVIVVTAMSTALSMHLWGTLGAVLAAAATAVISILCCVAFGAVGEARAERLAKVSVTAIRAVETVLIPVSVPLVRMKRRISRPLSDDGETAVTEEEILTMLEKAENAGSIEEEHSELIQKAIGFYDLVVEDVMTPRPTICAVNSECSNDDLAETFRRTGYSRLPVYEEDMDRIVGVVNQKDFHNHVMGTTRSIMDYIVPVIFVSTTMKISELLQKMQEMKIHMAVVIDEYGGTEGLITVEDIVEELVGEIFDEHDAVVSKDILPLQNGSYRVKCGTNINKLFEYFGIEEIPDVVTVNGWVVMNLDKMPEKNDTFETVADGRRMKVRVTKADGRKAVEINLKVEEA</sequence>
<dbReference type="InterPro" id="IPR016169">
    <property type="entry name" value="FAD-bd_PCMH_sub2"/>
</dbReference>
<dbReference type="AlphaFoldDB" id="A0A9D1N887"/>
<dbReference type="SMART" id="SM01091">
    <property type="entry name" value="CorC_HlyC"/>
    <property type="match status" value="1"/>
</dbReference>
<keyword evidence="3 9" id="KW-0812">Transmembrane</keyword>
<keyword evidence="6 8" id="KW-0129">CBS domain</keyword>
<dbReference type="GO" id="GO:0050660">
    <property type="term" value="F:flavin adenine dinucleotide binding"/>
    <property type="evidence" value="ECO:0007669"/>
    <property type="project" value="InterPro"/>
</dbReference>
<evidence type="ECO:0000256" key="1">
    <source>
        <dbReference type="ARBA" id="ARBA00004141"/>
    </source>
</evidence>
<gene>
    <name evidence="11" type="ORF">IAD25_07585</name>
</gene>